<dbReference type="InterPro" id="IPR050172">
    <property type="entry name" value="SsuD_RutA_monooxygenase"/>
</dbReference>
<dbReference type="InterPro" id="IPR036661">
    <property type="entry name" value="Luciferase-like_sf"/>
</dbReference>
<protein>
    <submittedName>
        <fullName evidence="7">Alkanesulfonate monooxygenase</fullName>
    </submittedName>
</protein>
<name>A0A1L7ALQ6_9PROT</name>
<gene>
    <name evidence="7" type="ORF">RGI145_20315</name>
</gene>
<evidence type="ECO:0000313" key="8">
    <source>
        <dbReference type="Proteomes" id="UP000185494"/>
    </source>
</evidence>
<dbReference type="eggNOG" id="COG2141">
    <property type="taxonomic scope" value="Bacteria"/>
</dbReference>
<keyword evidence="4 7" id="KW-0503">Monooxygenase</keyword>
<reference evidence="7 8" key="1">
    <citation type="submission" date="2016-05" db="EMBL/GenBank/DDBJ databases">
        <title>Complete Genome and Methylome Analysis of Psychrotrophic Bacterial Isolates from Antarctic Lake Untersee.</title>
        <authorList>
            <person name="Fomenkov A."/>
            <person name="Akimov V.N."/>
            <person name="Vasilyeva L.V."/>
            <person name="Andersen D."/>
            <person name="Vincze T."/>
            <person name="Roberts R.J."/>
        </authorList>
    </citation>
    <scope>NUCLEOTIDE SEQUENCE [LARGE SCALE GENOMIC DNA]</scope>
    <source>
        <strain evidence="7 8">U14-5</strain>
    </source>
</reference>
<accession>A0A1L7ALQ6</accession>
<keyword evidence="2" id="KW-0288">FMN</keyword>
<dbReference type="STRING" id="257708.RGI145_20315"/>
<dbReference type="EMBL" id="CP015584">
    <property type="protein sequence ID" value="APT59674.1"/>
    <property type="molecule type" value="Genomic_DNA"/>
</dbReference>
<dbReference type="Pfam" id="PF00296">
    <property type="entry name" value="Bac_luciferase"/>
    <property type="match status" value="1"/>
</dbReference>
<dbReference type="SUPFAM" id="SSF51679">
    <property type="entry name" value="Bacterial luciferase-like"/>
    <property type="match status" value="1"/>
</dbReference>
<dbReference type="GO" id="GO:0046306">
    <property type="term" value="P:alkanesulfonate catabolic process"/>
    <property type="evidence" value="ECO:0007669"/>
    <property type="project" value="TreeGrafter"/>
</dbReference>
<dbReference type="InterPro" id="IPR011251">
    <property type="entry name" value="Luciferase-like_dom"/>
</dbReference>
<dbReference type="GO" id="GO:0008726">
    <property type="term" value="F:alkanesulfonate monooxygenase activity"/>
    <property type="evidence" value="ECO:0007669"/>
    <property type="project" value="TreeGrafter"/>
</dbReference>
<sequence>MSVEFIGYVGHFNSSETIRRSGPALDIDFVEASAKAQELGGFDRVLVAFHSTSAESILIGQHIASVTERLGLMIAHRPGFTAPTLAARQFATLDRFSRGRAAVHIITGGNDAELAQDGDRLTKDERYARTSEYLDILRQEWTSPQPFDYEGRYYQVRRGFGDVKPVRPDGIPVYFGGASAAAIPVAGKHADVYALWGETYDQVREIVARIRAAAAPFGRQPRFSLSLRPILAETEEQAWAKADAILARAQALKEGGGDRRAPQNERHGKIGVAAPPNEGSRRLLAAASQGSRLDKRLWTGMAALTNASGNSTSLVGTPDQVSEAMLDYYDLGISTFLIRGFDPLVDSIQYGRELIPRVRALVAARDAAGHSAVAAE</sequence>
<keyword evidence="1" id="KW-0285">Flavoprotein</keyword>
<organism evidence="7 8">
    <name type="scientific">Roseomonas gilardii</name>
    <dbReference type="NCBI Taxonomy" id="257708"/>
    <lineage>
        <taxon>Bacteria</taxon>
        <taxon>Pseudomonadati</taxon>
        <taxon>Pseudomonadota</taxon>
        <taxon>Alphaproteobacteria</taxon>
        <taxon>Acetobacterales</taxon>
        <taxon>Roseomonadaceae</taxon>
        <taxon>Roseomonas</taxon>
    </lineage>
</organism>
<dbReference type="Gene3D" id="3.20.20.30">
    <property type="entry name" value="Luciferase-like domain"/>
    <property type="match status" value="1"/>
</dbReference>
<evidence type="ECO:0000256" key="3">
    <source>
        <dbReference type="ARBA" id="ARBA00023002"/>
    </source>
</evidence>
<feature type="region of interest" description="Disordered" evidence="5">
    <location>
        <begin position="254"/>
        <end position="277"/>
    </location>
</feature>
<keyword evidence="3" id="KW-0560">Oxidoreductase</keyword>
<proteinExistence type="predicted"/>
<feature type="compositionally biased region" description="Basic and acidic residues" evidence="5">
    <location>
        <begin position="255"/>
        <end position="268"/>
    </location>
</feature>
<evidence type="ECO:0000313" key="7">
    <source>
        <dbReference type="EMBL" id="APT59674.1"/>
    </source>
</evidence>
<feature type="domain" description="Luciferase-like" evidence="6">
    <location>
        <begin position="25"/>
        <end position="334"/>
    </location>
</feature>
<dbReference type="KEGG" id="rgi:RGI145_20315"/>
<dbReference type="AlphaFoldDB" id="A0A1L7ALQ6"/>
<dbReference type="RefSeq" id="WP_075800383.1">
    <property type="nucleotide sequence ID" value="NZ_CP015584.1"/>
</dbReference>
<evidence type="ECO:0000256" key="5">
    <source>
        <dbReference type="SAM" id="MobiDB-lite"/>
    </source>
</evidence>
<evidence type="ECO:0000256" key="2">
    <source>
        <dbReference type="ARBA" id="ARBA00022643"/>
    </source>
</evidence>
<evidence type="ECO:0000259" key="6">
    <source>
        <dbReference type="Pfam" id="PF00296"/>
    </source>
</evidence>
<dbReference type="PANTHER" id="PTHR42847">
    <property type="entry name" value="ALKANESULFONATE MONOOXYGENASE"/>
    <property type="match status" value="1"/>
</dbReference>
<dbReference type="CDD" id="cd01094">
    <property type="entry name" value="Alkanesulfonate_monoxygenase"/>
    <property type="match status" value="1"/>
</dbReference>
<dbReference type="PANTHER" id="PTHR42847:SF9">
    <property type="entry name" value="BLL6451 PROTEIN"/>
    <property type="match status" value="1"/>
</dbReference>
<dbReference type="Proteomes" id="UP000185494">
    <property type="component" value="Chromosome 2"/>
</dbReference>
<evidence type="ECO:0000256" key="1">
    <source>
        <dbReference type="ARBA" id="ARBA00022630"/>
    </source>
</evidence>
<evidence type="ECO:0000256" key="4">
    <source>
        <dbReference type="ARBA" id="ARBA00023033"/>
    </source>
</evidence>